<gene>
    <name evidence="11" type="primary">rpoZ</name>
    <name evidence="13" type="ORF">FHS25_007044</name>
</gene>
<comment type="subunit">
    <text evidence="11">The RNAP catalytic core consists of 2 alpha, 1 beta, 1 beta' and 1 omega subunit. When a sigma factor is associated with the core the holoenzyme is formed, which can initiate transcription.</text>
</comment>
<evidence type="ECO:0000256" key="4">
    <source>
        <dbReference type="ARBA" id="ARBA00022478"/>
    </source>
</evidence>
<evidence type="ECO:0000256" key="12">
    <source>
        <dbReference type="SAM" id="MobiDB-lite"/>
    </source>
</evidence>
<dbReference type="InterPro" id="IPR003716">
    <property type="entry name" value="DNA-dir_RNA_pol_omega"/>
</dbReference>
<comment type="catalytic activity">
    <reaction evidence="10 11">
        <text>RNA(n) + a ribonucleoside 5'-triphosphate = RNA(n+1) + diphosphate</text>
        <dbReference type="Rhea" id="RHEA:21248"/>
        <dbReference type="Rhea" id="RHEA-COMP:14527"/>
        <dbReference type="Rhea" id="RHEA-COMP:17342"/>
        <dbReference type="ChEBI" id="CHEBI:33019"/>
        <dbReference type="ChEBI" id="CHEBI:61557"/>
        <dbReference type="ChEBI" id="CHEBI:140395"/>
        <dbReference type="EC" id="2.7.7.6"/>
    </reaction>
</comment>
<organism evidence="13 14">
    <name type="scientific">Rhizobium laguerreae</name>
    <dbReference type="NCBI Taxonomy" id="1076926"/>
    <lineage>
        <taxon>Bacteria</taxon>
        <taxon>Pseudomonadati</taxon>
        <taxon>Pseudomonadota</taxon>
        <taxon>Alphaproteobacteria</taxon>
        <taxon>Hyphomicrobiales</taxon>
        <taxon>Rhizobiaceae</taxon>
        <taxon>Rhizobium/Agrobacterium group</taxon>
        <taxon>Rhizobium</taxon>
    </lineage>
</organism>
<evidence type="ECO:0000256" key="8">
    <source>
        <dbReference type="ARBA" id="ARBA00029924"/>
    </source>
</evidence>
<evidence type="ECO:0000256" key="1">
    <source>
        <dbReference type="ARBA" id="ARBA00006711"/>
    </source>
</evidence>
<proteinExistence type="inferred from homology"/>
<name>A0ABR6GJP9_9HYPH</name>
<evidence type="ECO:0000256" key="11">
    <source>
        <dbReference type="HAMAP-Rule" id="MF_00366"/>
    </source>
</evidence>
<protein>
    <recommendedName>
        <fullName evidence="3 11">DNA-directed RNA polymerase subunit omega</fullName>
        <shortName evidence="11">RNAP omega subunit</shortName>
        <ecNumber evidence="2 11">2.7.7.6</ecNumber>
    </recommendedName>
    <alternativeName>
        <fullName evidence="9 11">RNA polymerase omega subunit</fullName>
    </alternativeName>
    <alternativeName>
        <fullName evidence="8 11">Transcriptase subunit omega</fullName>
    </alternativeName>
</protein>
<dbReference type="Gene3D" id="3.90.940.10">
    <property type="match status" value="1"/>
</dbReference>
<keyword evidence="4 11" id="KW-0240">DNA-directed RNA polymerase</keyword>
<dbReference type="SUPFAM" id="SSF63562">
    <property type="entry name" value="RPB6/omega subunit-like"/>
    <property type="match status" value="1"/>
</dbReference>
<comment type="similarity">
    <text evidence="1 11">Belongs to the RNA polymerase subunit omega family.</text>
</comment>
<dbReference type="InterPro" id="IPR006110">
    <property type="entry name" value="Pol_omega/Rpo6/RPB6"/>
</dbReference>
<evidence type="ECO:0000256" key="5">
    <source>
        <dbReference type="ARBA" id="ARBA00022679"/>
    </source>
</evidence>
<comment type="function">
    <text evidence="11">Promotes RNA polymerase assembly. Latches the N- and C-terminal regions of the beta' subunit thereby facilitating its interaction with the beta and alpha subunits.</text>
</comment>
<dbReference type="RefSeq" id="WP_143529434.1">
    <property type="nucleotide sequence ID" value="NZ_JAAXRQ010000026.1"/>
</dbReference>
<dbReference type="GO" id="GO:0000428">
    <property type="term" value="C:DNA-directed RNA polymerase complex"/>
    <property type="evidence" value="ECO:0007669"/>
    <property type="project" value="UniProtKB-KW"/>
</dbReference>
<evidence type="ECO:0000256" key="6">
    <source>
        <dbReference type="ARBA" id="ARBA00022695"/>
    </source>
</evidence>
<dbReference type="HAMAP" id="MF_00366">
    <property type="entry name" value="RNApol_bact_RpoZ"/>
    <property type="match status" value="1"/>
</dbReference>
<keyword evidence="6 11" id="KW-0548">Nucleotidyltransferase</keyword>
<evidence type="ECO:0000313" key="13">
    <source>
        <dbReference type="EMBL" id="MBB3166527.1"/>
    </source>
</evidence>
<evidence type="ECO:0000256" key="3">
    <source>
        <dbReference type="ARBA" id="ARBA00013725"/>
    </source>
</evidence>
<dbReference type="GO" id="GO:0003899">
    <property type="term" value="F:DNA-directed RNA polymerase activity"/>
    <property type="evidence" value="ECO:0007669"/>
    <property type="project" value="UniProtKB-EC"/>
</dbReference>
<dbReference type="EMBL" id="JACHXX010000018">
    <property type="protein sequence ID" value="MBB3166527.1"/>
    <property type="molecule type" value="Genomic_DNA"/>
</dbReference>
<evidence type="ECO:0000256" key="2">
    <source>
        <dbReference type="ARBA" id="ARBA00012418"/>
    </source>
</evidence>
<sequence length="111" mass="12094">MNPSIVFDCEKILPNRFALTMAAAARSRALYRGAEPRLDPSDACVSELALQEIARGSFSSSELAPFLGGPAGTKRLHSADPATHLRGNGEQSPLQHPSPRHRRRFNDDANK</sequence>
<evidence type="ECO:0000256" key="10">
    <source>
        <dbReference type="ARBA" id="ARBA00048552"/>
    </source>
</evidence>
<feature type="region of interest" description="Disordered" evidence="12">
    <location>
        <begin position="61"/>
        <end position="111"/>
    </location>
</feature>
<evidence type="ECO:0000313" key="14">
    <source>
        <dbReference type="Proteomes" id="UP000542811"/>
    </source>
</evidence>
<comment type="caution">
    <text evidence="13">The sequence shown here is derived from an EMBL/GenBank/DDBJ whole genome shotgun (WGS) entry which is preliminary data.</text>
</comment>
<keyword evidence="7 11" id="KW-0804">Transcription</keyword>
<dbReference type="EC" id="2.7.7.6" evidence="2 11"/>
<dbReference type="Pfam" id="PF01192">
    <property type="entry name" value="RNA_pol_Rpb6"/>
    <property type="match status" value="1"/>
</dbReference>
<keyword evidence="5 11" id="KW-0808">Transferase</keyword>
<accession>A0ABR6GJP9</accession>
<reference evidence="13 14" key="1">
    <citation type="submission" date="2020-08" db="EMBL/GenBank/DDBJ databases">
        <title>Genomic Encyclopedia of Type Strains, Phase III (KMG-III): the genomes of soil and plant-associated and newly described type strains.</title>
        <authorList>
            <person name="Whitman W."/>
        </authorList>
    </citation>
    <scope>NUCLEOTIDE SEQUENCE [LARGE SCALE GENOMIC DNA]</scope>
    <source>
        <strain evidence="13 14">CECT 8280</strain>
    </source>
</reference>
<evidence type="ECO:0000256" key="9">
    <source>
        <dbReference type="ARBA" id="ARBA00030998"/>
    </source>
</evidence>
<keyword evidence="14" id="KW-1185">Reference proteome</keyword>
<dbReference type="Proteomes" id="UP000542811">
    <property type="component" value="Unassembled WGS sequence"/>
</dbReference>
<dbReference type="InterPro" id="IPR036161">
    <property type="entry name" value="RPB6/omega-like_sf"/>
</dbReference>
<dbReference type="SMART" id="SM01409">
    <property type="entry name" value="RNA_pol_Rpb6"/>
    <property type="match status" value="1"/>
</dbReference>
<evidence type="ECO:0000256" key="7">
    <source>
        <dbReference type="ARBA" id="ARBA00023163"/>
    </source>
</evidence>